<dbReference type="SUPFAM" id="SSF140931">
    <property type="entry name" value="Fic-like"/>
    <property type="match status" value="1"/>
</dbReference>
<keyword evidence="2" id="KW-0547">Nucleotide-binding</keyword>
<dbReference type="EMBL" id="FOFB01000008">
    <property type="protein sequence ID" value="SEQ30397.1"/>
    <property type="molecule type" value="Genomic_DNA"/>
</dbReference>
<feature type="active site" evidence="1">
    <location>
        <position position="140"/>
    </location>
</feature>
<dbReference type="PANTHER" id="PTHR13504:SF38">
    <property type="entry name" value="FIDO DOMAIN-CONTAINING PROTEIN"/>
    <property type="match status" value="1"/>
</dbReference>
<dbReference type="Proteomes" id="UP000199021">
    <property type="component" value="Unassembled WGS sequence"/>
</dbReference>
<dbReference type="Pfam" id="PF02661">
    <property type="entry name" value="Fic"/>
    <property type="match status" value="1"/>
</dbReference>
<feature type="binding site" evidence="2">
    <location>
        <begin position="182"/>
        <end position="183"/>
    </location>
    <ligand>
        <name>ATP</name>
        <dbReference type="ChEBI" id="CHEBI:30616"/>
    </ligand>
</feature>
<dbReference type="AlphaFoldDB" id="A0A1H9EXS3"/>
<dbReference type="InterPro" id="IPR040198">
    <property type="entry name" value="Fido_containing"/>
</dbReference>
<dbReference type="InterPro" id="IPR003812">
    <property type="entry name" value="Fido"/>
</dbReference>
<reference evidence="5" key="1">
    <citation type="submission" date="2016-10" db="EMBL/GenBank/DDBJ databases">
        <authorList>
            <person name="Varghese N."/>
            <person name="Submissions S."/>
        </authorList>
    </citation>
    <scope>NUCLEOTIDE SEQUENCE [LARGE SCALE GENOMIC DNA]</scope>
    <source>
        <strain evidence="5">DSM 24740</strain>
    </source>
</reference>
<sequence length="307" mass="35056">MSSKIEGTRATFEDIASFDGKRTPLGTDKDDLEEVLNYRTALLAGKDEMEKLPLTLNVIRTIHSVLMNGVRGQHSDRGNFRRIQNWIGPPGSTLETASHVPPSPPAMLEALYEWEKYLHAEGEDVMIQLAIMHAQFEVIHPFLDGNGRLGRILIPLFLYHKEVIHQPFFYMSDYLEANRSEYYHRLQAISTSEDWNGWITFFLNGVVEQAQKTIGQAKSTLDLYEEMKSVIAKATNSVHAGSTQDFIFSNPIFSNTTFYQLPGVGKRTLIRILKELEQNRIVEISRPGTTRVPTLYEFRPLLKIVNR</sequence>
<evidence type="ECO:0000256" key="2">
    <source>
        <dbReference type="PIRSR" id="PIRSR640198-2"/>
    </source>
</evidence>
<name>A0A1H9EXS3_9BACT</name>
<protein>
    <submittedName>
        <fullName evidence="4">Fic family protein</fullName>
    </submittedName>
</protein>
<dbReference type="InterPro" id="IPR025758">
    <property type="entry name" value="Fic/DOC_N"/>
</dbReference>
<evidence type="ECO:0000313" key="4">
    <source>
        <dbReference type="EMBL" id="SEQ30397.1"/>
    </source>
</evidence>
<proteinExistence type="predicted"/>
<dbReference type="Gene3D" id="1.10.3290.10">
    <property type="entry name" value="Fido-like domain"/>
    <property type="match status" value="1"/>
</dbReference>
<dbReference type="PANTHER" id="PTHR13504">
    <property type="entry name" value="FIDO DOMAIN-CONTAINING PROTEIN DDB_G0283145"/>
    <property type="match status" value="1"/>
</dbReference>
<feature type="binding site" evidence="2">
    <location>
        <begin position="144"/>
        <end position="151"/>
    </location>
    <ligand>
        <name>ATP</name>
        <dbReference type="ChEBI" id="CHEBI:30616"/>
    </ligand>
</feature>
<evidence type="ECO:0000259" key="3">
    <source>
        <dbReference type="PROSITE" id="PS51459"/>
    </source>
</evidence>
<accession>A0A1H9EXS3</accession>
<dbReference type="GO" id="GO:0005524">
    <property type="term" value="F:ATP binding"/>
    <property type="evidence" value="ECO:0007669"/>
    <property type="project" value="UniProtKB-KW"/>
</dbReference>
<dbReference type="InterPro" id="IPR036597">
    <property type="entry name" value="Fido-like_dom_sf"/>
</dbReference>
<keyword evidence="5" id="KW-1185">Reference proteome</keyword>
<evidence type="ECO:0000313" key="5">
    <source>
        <dbReference type="Proteomes" id="UP000199021"/>
    </source>
</evidence>
<dbReference type="STRING" id="478744.SAMN05444359_1088"/>
<evidence type="ECO:0000256" key="1">
    <source>
        <dbReference type="PIRSR" id="PIRSR640198-1"/>
    </source>
</evidence>
<dbReference type="InParanoid" id="A0A1H9EXS3"/>
<dbReference type="Pfam" id="PF13784">
    <property type="entry name" value="Fic_N"/>
    <property type="match status" value="1"/>
</dbReference>
<feature type="domain" description="Fido" evidence="3">
    <location>
        <begin position="54"/>
        <end position="204"/>
    </location>
</feature>
<organism evidence="4 5">
    <name type="scientific">Neolewinella agarilytica</name>
    <dbReference type="NCBI Taxonomy" id="478744"/>
    <lineage>
        <taxon>Bacteria</taxon>
        <taxon>Pseudomonadati</taxon>
        <taxon>Bacteroidota</taxon>
        <taxon>Saprospiria</taxon>
        <taxon>Saprospirales</taxon>
        <taxon>Lewinellaceae</taxon>
        <taxon>Neolewinella</taxon>
    </lineage>
</organism>
<keyword evidence="2" id="KW-0067">ATP-binding</keyword>
<gene>
    <name evidence="4" type="ORF">SAMN05444359_1088</name>
</gene>
<dbReference type="PROSITE" id="PS51459">
    <property type="entry name" value="FIDO"/>
    <property type="match status" value="1"/>
</dbReference>